<evidence type="ECO:0000313" key="4">
    <source>
        <dbReference type="Proteomes" id="UP001230289"/>
    </source>
</evidence>
<dbReference type="PANTHER" id="PTHR33606">
    <property type="entry name" value="PROTEIN YCII"/>
    <property type="match status" value="1"/>
</dbReference>
<evidence type="ECO:0000259" key="2">
    <source>
        <dbReference type="Pfam" id="PF03795"/>
    </source>
</evidence>
<dbReference type="EMBL" id="JAVFCB010000012">
    <property type="protein sequence ID" value="MDQ4215579.1"/>
    <property type="molecule type" value="Genomic_DNA"/>
</dbReference>
<proteinExistence type="inferred from homology"/>
<dbReference type="InterPro" id="IPR005545">
    <property type="entry name" value="YCII"/>
</dbReference>
<keyword evidence="4" id="KW-1185">Reference proteome</keyword>
<gene>
    <name evidence="3" type="ORF">RBR11_16805</name>
</gene>
<comment type="caution">
    <text evidence="3">The sequence shown here is derived from an EMBL/GenBank/DDBJ whole genome shotgun (WGS) entry which is preliminary data.</text>
</comment>
<accession>A0ABU0XKA9</accession>
<dbReference type="Pfam" id="PF03795">
    <property type="entry name" value="YCII"/>
    <property type="match status" value="1"/>
</dbReference>
<dbReference type="Gene3D" id="3.30.70.1060">
    <property type="entry name" value="Dimeric alpha+beta barrel"/>
    <property type="match status" value="1"/>
</dbReference>
<sequence length="104" mass="11462">MSMERLEYLVIAMDGSDAEALPRRLAVRDAHLAGAQVLADRGELLSGGAILDDQGRMIGSSMHVSFADEAAFRAWYDAEPYVTGDVWRDVTVRPMRVFHPVRGA</sequence>
<dbReference type="PANTHER" id="PTHR33606:SF3">
    <property type="entry name" value="PROTEIN YCII"/>
    <property type="match status" value="1"/>
</dbReference>
<evidence type="ECO:0000313" key="3">
    <source>
        <dbReference type="EMBL" id="MDQ4215579.1"/>
    </source>
</evidence>
<organism evidence="3 4">
    <name type="scientific">Microbacterium capsulatum</name>
    <dbReference type="NCBI Taxonomy" id="3041921"/>
    <lineage>
        <taxon>Bacteria</taxon>
        <taxon>Bacillati</taxon>
        <taxon>Actinomycetota</taxon>
        <taxon>Actinomycetes</taxon>
        <taxon>Micrococcales</taxon>
        <taxon>Microbacteriaceae</taxon>
        <taxon>Microbacterium</taxon>
    </lineage>
</organism>
<comment type="similarity">
    <text evidence="1">Belongs to the YciI family.</text>
</comment>
<name>A0ABU0XKA9_9MICO</name>
<protein>
    <submittedName>
        <fullName evidence="3">YciI family protein</fullName>
    </submittedName>
</protein>
<dbReference type="SUPFAM" id="SSF54909">
    <property type="entry name" value="Dimeric alpha+beta barrel"/>
    <property type="match status" value="1"/>
</dbReference>
<dbReference type="Proteomes" id="UP001230289">
    <property type="component" value="Unassembled WGS sequence"/>
</dbReference>
<feature type="domain" description="YCII-related" evidence="2">
    <location>
        <begin position="8"/>
        <end position="96"/>
    </location>
</feature>
<dbReference type="RefSeq" id="WP_308490529.1">
    <property type="nucleotide sequence ID" value="NZ_JAVFCB010000012.1"/>
</dbReference>
<dbReference type="InterPro" id="IPR051807">
    <property type="entry name" value="Sec-metab_biosynth-assoc"/>
</dbReference>
<dbReference type="InterPro" id="IPR011008">
    <property type="entry name" value="Dimeric_a/b-barrel"/>
</dbReference>
<evidence type="ECO:0000256" key="1">
    <source>
        <dbReference type="ARBA" id="ARBA00007689"/>
    </source>
</evidence>
<reference evidence="3 4" key="1">
    <citation type="submission" date="2023-08" db="EMBL/GenBank/DDBJ databases">
        <title>Microbacterium sp. nov., isolated from a waste landfill.</title>
        <authorList>
            <person name="Wen W."/>
        </authorList>
    </citation>
    <scope>NUCLEOTIDE SEQUENCE [LARGE SCALE GENOMIC DNA]</scope>
    <source>
        <strain evidence="3 4">ASV81</strain>
    </source>
</reference>